<organism evidence="1 2">
    <name type="scientific">Cellulomonas avistercoris</name>
    <dbReference type="NCBI Taxonomy" id="2762242"/>
    <lineage>
        <taxon>Bacteria</taxon>
        <taxon>Bacillati</taxon>
        <taxon>Actinomycetota</taxon>
        <taxon>Actinomycetes</taxon>
        <taxon>Micrococcales</taxon>
        <taxon>Cellulomonadaceae</taxon>
        <taxon>Cellulomonas</taxon>
    </lineage>
</organism>
<evidence type="ECO:0000313" key="2">
    <source>
        <dbReference type="Proteomes" id="UP000604241"/>
    </source>
</evidence>
<comment type="caution">
    <text evidence="1">The sequence shown here is derived from an EMBL/GenBank/DDBJ whole genome shotgun (WGS) entry which is preliminary data.</text>
</comment>
<evidence type="ECO:0008006" key="3">
    <source>
        <dbReference type="Google" id="ProtNLM"/>
    </source>
</evidence>
<reference evidence="1 2" key="1">
    <citation type="submission" date="2020-08" db="EMBL/GenBank/DDBJ databases">
        <title>A Genomic Blueprint of the Chicken Gut Microbiome.</title>
        <authorList>
            <person name="Gilroy R."/>
            <person name="Ravi A."/>
            <person name="Getino M."/>
            <person name="Pursley I."/>
            <person name="Horton D.L."/>
            <person name="Alikhan N.-F."/>
            <person name="Baker D."/>
            <person name="Gharbi K."/>
            <person name="Hall N."/>
            <person name="Watson M."/>
            <person name="Adriaenssens E.M."/>
            <person name="Foster-Nyarko E."/>
            <person name="Jarju S."/>
            <person name="Secka A."/>
            <person name="Antonio M."/>
            <person name="Oren A."/>
            <person name="Chaudhuri R."/>
            <person name="La Ragione R.M."/>
            <person name="Hildebrand F."/>
            <person name="Pallen M.J."/>
        </authorList>
    </citation>
    <scope>NUCLEOTIDE SEQUENCE [LARGE SCALE GENOMIC DNA]</scope>
    <source>
        <strain evidence="1 2">Sa3CUA2</strain>
    </source>
</reference>
<protein>
    <recommendedName>
        <fullName evidence="3">Lipoprotein</fullName>
    </recommendedName>
</protein>
<dbReference type="EMBL" id="JACSQV010000003">
    <property type="protein sequence ID" value="MBD7917694.1"/>
    <property type="molecule type" value="Genomic_DNA"/>
</dbReference>
<sequence>MRSVVAWGVAAPLCLVTAGCVEQDGPAVPVGELWEGDNGEAVRLEAAGVGVVEAIPYGADEACDPEAFRTMSGDIEWETVDDGELVLRQGDAEVTLRADRGGFGPDIIWRDVFIGPCGDASGDRTIELTMNESG</sequence>
<name>A0ABR8QBN7_9CELL</name>
<keyword evidence="2" id="KW-1185">Reference proteome</keyword>
<gene>
    <name evidence="1" type="ORF">H9657_05285</name>
</gene>
<evidence type="ECO:0000313" key="1">
    <source>
        <dbReference type="EMBL" id="MBD7917694.1"/>
    </source>
</evidence>
<accession>A0ABR8QBN7</accession>
<dbReference type="Proteomes" id="UP000604241">
    <property type="component" value="Unassembled WGS sequence"/>
</dbReference>
<dbReference type="PROSITE" id="PS51257">
    <property type="entry name" value="PROKAR_LIPOPROTEIN"/>
    <property type="match status" value="1"/>
</dbReference>
<proteinExistence type="predicted"/>